<evidence type="ECO:0000313" key="4">
    <source>
        <dbReference type="Proteomes" id="UP001500416"/>
    </source>
</evidence>
<keyword evidence="2" id="KW-0812">Transmembrane</keyword>
<keyword evidence="4" id="KW-1185">Reference proteome</keyword>
<evidence type="ECO:0000256" key="2">
    <source>
        <dbReference type="SAM" id="Phobius"/>
    </source>
</evidence>
<name>A0ABN0UNY5_9PSEU</name>
<dbReference type="EMBL" id="BAAABU010000025">
    <property type="protein sequence ID" value="GAA0256590.1"/>
    <property type="molecule type" value="Genomic_DNA"/>
</dbReference>
<dbReference type="RefSeq" id="WP_343938530.1">
    <property type="nucleotide sequence ID" value="NZ_BAAABU010000025.1"/>
</dbReference>
<keyword evidence="2" id="KW-1133">Transmembrane helix</keyword>
<gene>
    <name evidence="3" type="ORF">GCM10010492_66880</name>
</gene>
<proteinExistence type="predicted"/>
<comment type="caution">
    <text evidence="3">The sequence shown here is derived from an EMBL/GenBank/DDBJ whole genome shotgun (WGS) entry which is preliminary data.</text>
</comment>
<feature type="transmembrane region" description="Helical" evidence="2">
    <location>
        <begin position="53"/>
        <end position="73"/>
    </location>
</feature>
<reference evidence="3 4" key="1">
    <citation type="journal article" date="2019" name="Int. J. Syst. Evol. Microbiol.">
        <title>The Global Catalogue of Microorganisms (GCM) 10K type strain sequencing project: providing services to taxonomists for standard genome sequencing and annotation.</title>
        <authorList>
            <consortium name="The Broad Institute Genomics Platform"/>
            <consortium name="The Broad Institute Genome Sequencing Center for Infectious Disease"/>
            <person name="Wu L."/>
            <person name="Ma J."/>
        </authorList>
    </citation>
    <scope>NUCLEOTIDE SEQUENCE [LARGE SCALE GENOMIC DNA]</scope>
    <source>
        <strain evidence="3 4">JCM 3380</strain>
    </source>
</reference>
<evidence type="ECO:0000313" key="3">
    <source>
        <dbReference type="EMBL" id="GAA0256590.1"/>
    </source>
</evidence>
<sequence length="249" mass="26527">MSILTWAGNRVFGARRNLESVFVAVLLVPVLPDLFVDWFGTPDNPARDGLLRLAAVAAVFVVAVLVGAARNAWTRRRAARSRAPFTPLPSADVLVLPISPRGTPYTRAAGRTGNPEVPEYLCDHVRPTTVVAVLNPKTADRAENLETELAADGITLVTVHLDDVHDPTATVAGTDKIVQRLRDLAAPPDRVLVDVTGGNIPLTLAMLRTAATHGARCVYVATQPGPDGTPRPHTQQGHTFDPATLAANP</sequence>
<organism evidence="3 4">
    <name type="scientific">Saccharothrix mutabilis subsp. mutabilis</name>
    <dbReference type="NCBI Taxonomy" id="66855"/>
    <lineage>
        <taxon>Bacteria</taxon>
        <taxon>Bacillati</taxon>
        <taxon>Actinomycetota</taxon>
        <taxon>Actinomycetes</taxon>
        <taxon>Pseudonocardiales</taxon>
        <taxon>Pseudonocardiaceae</taxon>
        <taxon>Saccharothrix</taxon>
    </lineage>
</organism>
<evidence type="ECO:0000256" key="1">
    <source>
        <dbReference type="SAM" id="MobiDB-lite"/>
    </source>
</evidence>
<feature type="transmembrane region" description="Helical" evidence="2">
    <location>
        <begin position="21"/>
        <end position="41"/>
    </location>
</feature>
<protein>
    <submittedName>
        <fullName evidence="3">Uncharacterized protein</fullName>
    </submittedName>
</protein>
<accession>A0ABN0UNY5</accession>
<dbReference type="InterPro" id="IPR011335">
    <property type="entry name" value="Restrct_endonuc-II-like"/>
</dbReference>
<dbReference type="Gene3D" id="3.40.50.10770">
    <property type="entry name" value="Hypothetical protein VC1899 like domain (Restriction endonuclease-like)"/>
    <property type="match status" value="1"/>
</dbReference>
<feature type="region of interest" description="Disordered" evidence="1">
    <location>
        <begin position="223"/>
        <end position="249"/>
    </location>
</feature>
<dbReference type="SUPFAM" id="SSF52980">
    <property type="entry name" value="Restriction endonuclease-like"/>
    <property type="match status" value="1"/>
</dbReference>
<dbReference type="Proteomes" id="UP001500416">
    <property type="component" value="Unassembled WGS sequence"/>
</dbReference>
<keyword evidence="2" id="KW-0472">Membrane</keyword>